<comment type="caution">
    <text evidence="2">The sequence shown here is derived from an EMBL/GenBank/DDBJ whole genome shotgun (WGS) entry which is preliminary data.</text>
</comment>
<protein>
    <submittedName>
        <fullName evidence="2">SGNH/GDSL hydrolase family protein</fullName>
        <ecNumber evidence="2">3.1.-.-</ecNumber>
    </submittedName>
</protein>
<dbReference type="PANTHER" id="PTHR43784:SF2">
    <property type="entry name" value="GDSL-LIKE LIPASE_ACYLHYDROLASE, PUTATIVE (AFU_ORTHOLOGUE AFUA_2G00820)-RELATED"/>
    <property type="match status" value="1"/>
</dbReference>
<feature type="domain" description="SGNH hydrolase-type esterase" evidence="1">
    <location>
        <begin position="7"/>
        <end position="180"/>
    </location>
</feature>
<dbReference type="Pfam" id="PF13472">
    <property type="entry name" value="Lipase_GDSL_2"/>
    <property type="match status" value="1"/>
</dbReference>
<dbReference type="Gene3D" id="3.40.50.1110">
    <property type="entry name" value="SGNH hydrolase"/>
    <property type="match status" value="1"/>
</dbReference>
<accession>A0ABW6K2I3</accession>
<dbReference type="EC" id="3.1.-.-" evidence="2"/>
<dbReference type="PANTHER" id="PTHR43784">
    <property type="entry name" value="GDSL-LIKE LIPASE/ACYLHYDROLASE, PUTATIVE (AFU_ORTHOLOGUE AFUA_2G00820)-RELATED"/>
    <property type="match status" value="1"/>
</dbReference>
<dbReference type="CDD" id="cd01832">
    <property type="entry name" value="SGNH_hydrolase_like_1"/>
    <property type="match status" value="1"/>
</dbReference>
<dbReference type="InterPro" id="IPR053140">
    <property type="entry name" value="GDSL_Rv0518-like"/>
</dbReference>
<dbReference type="GO" id="GO:0016787">
    <property type="term" value="F:hydrolase activity"/>
    <property type="evidence" value="ECO:0007669"/>
    <property type="project" value="UniProtKB-KW"/>
</dbReference>
<evidence type="ECO:0000313" key="2">
    <source>
        <dbReference type="EMBL" id="MFE8698374.1"/>
    </source>
</evidence>
<evidence type="ECO:0000313" key="3">
    <source>
        <dbReference type="Proteomes" id="UP001601058"/>
    </source>
</evidence>
<evidence type="ECO:0000259" key="1">
    <source>
        <dbReference type="Pfam" id="PF13472"/>
    </source>
</evidence>
<dbReference type="EMBL" id="JBIACJ010000013">
    <property type="protein sequence ID" value="MFE8698374.1"/>
    <property type="molecule type" value="Genomic_DNA"/>
</dbReference>
<sequence length="194" mass="21893">MQKHFVAMGDSLTVGIGDEVEGIKLSSWVHTFAQLHSPPFLSTNLAKRGLLTKEVRMTQLEKALTLQADIVSLITGANDILKGRWNRNEYKDEMEHMIDALSKTGATIIIGNMPDFTARLPVPAEQKQVLKEQLIEANEVIQLLSHEYIFHLIDFWNTPLAQDPSIWSNDLIHPNSKGYQEIAAMIYDQVIRGN</sequence>
<dbReference type="Proteomes" id="UP001601058">
    <property type="component" value="Unassembled WGS sequence"/>
</dbReference>
<dbReference type="InterPro" id="IPR013830">
    <property type="entry name" value="SGNH_hydro"/>
</dbReference>
<dbReference type="SUPFAM" id="SSF52266">
    <property type="entry name" value="SGNH hydrolase"/>
    <property type="match status" value="1"/>
</dbReference>
<dbReference type="InterPro" id="IPR036514">
    <property type="entry name" value="SGNH_hydro_sf"/>
</dbReference>
<proteinExistence type="predicted"/>
<keyword evidence="3" id="KW-1185">Reference proteome</keyword>
<name>A0ABW6K2I3_9BACI</name>
<keyword evidence="2" id="KW-0378">Hydrolase</keyword>
<dbReference type="RefSeq" id="WP_389222696.1">
    <property type="nucleotide sequence ID" value="NZ_JBIACJ010000013.1"/>
</dbReference>
<gene>
    <name evidence="2" type="ORF">ACFYKT_18795</name>
</gene>
<organism evidence="2 3">
    <name type="scientific">Cytobacillus mangrovibacter</name>
    <dbReference type="NCBI Taxonomy" id="3299024"/>
    <lineage>
        <taxon>Bacteria</taxon>
        <taxon>Bacillati</taxon>
        <taxon>Bacillota</taxon>
        <taxon>Bacilli</taxon>
        <taxon>Bacillales</taxon>
        <taxon>Bacillaceae</taxon>
        <taxon>Cytobacillus</taxon>
    </lineage>
</organism>
<reference evidence="2 3" key="1">
    <citation type="submission" date="2024-08" db="EMBL/GenBank/DDBJ databases">
        <title>Two novel Cytobacillus novel species.</title>
        <authorList>
            <person name="Liu G."/>
        </authorList>
    </citation>
    <scope>NUCLEOTIDE SEQUENCE [LARGE SCALE GENOMIC DNA]</scope>
    <source>
        <strain evidence="2 3">FJAT-53684</strain>
    </source>
</reference>